<dbReference type="STRING" id="391037.Sare_4872"/>
<name>A8LVD4_SALAI</name>
<dbReference type="KEGG" id="saq:Sare_4872"/>
<evidence type="ECO:0000313" key="1">
    <source>
        <dbReference type="EMBL" id="ABW00623.1"/>
    </source>
</evidence>
<dbReference type="HOGENOM" id="CLU_2221334_0_0_11"/>
<protein>
    <recommendedName>
        <fullName evidence="2">Excreted virulence factor EspC (Type VII ESX diderm)</fullName>
    </recommendedName>
</protein>
<proteinExistence type="predicted"/>
<dbReference type="AlphaFoldDB" id="A8LVD4"/>
<organism evidence="1">
    <name type="scientific">Salinispora arenicola (strain CNS-205)</name>
    <dbReference type="NCBI Taxonomy" id="391037"/>
    <lineage>
        <taxon>Bacteria</taxon>
        <taxon>Bacillati</taxon>
        <taxon>Actinomycetota</taxon>
        <taxon>Actinomycetes</taxon>
        <taxon>Micromonosporales</taxon>
        <taxon>Micromonosporaceae</taxon>
        <taxon>Salinispora</taxon>
    </lineage>
</organism>
<sequence length="106" mass="10852">MPMHPSQFVVDVDALESIGAKVAEAAGTLRESVKAAGAGLAPPPQAGSAATAAAKAAERAWLADLHRLTEQVDGYGAKLTASARSYLLSDQANAERLRRSGAAAPR</sequence>
<accession>A8LVD4</accession>
<dbReference type="eggNOG" id="ENOG50301H9">
    <property type="taxonomic scope" value="Bacteria"/>
</dbReference>
<gene>
    <name evidence="1" type="ordered locus">Sare_4872</name>
</gene>
<reference evidence="1" key="1">
    <citation type="submission" date="2007-10" db="EMBL/GenBank/DDBJ databases">
        <title>Complete sequence of Salinispora arenicola CNS-205.</title>
        <authorList>
            <consortium name="US DOE Joint Genome Institute"/>
            <person name="Copeland A."/>
            <person name="Lucas S."/>
            <person name="Lapidus A."/>
            <person name="Barry K."/>
            <person name="Glavina del Rio T."/>
            <person name="Dalin E."/>
            <person name="Tice H."/>
            <person name="Pitluck S."/>
            <person name="Foster B."/>
            <person name="Schmutz J."/>
            <person name="Larimer F."/>
            <person name="Land M."/>
            <person name="Hauser L."/>
            <person name="Kyrpides N."/>
            <person name="Ivanova N."/>
            <person name="Jensen P.R."/>
            <person name="Moore B.S."/>
            <person name="Penn K."/>
            <person name="Jenkins C."/>
            <person name="Udwary D."/>
            <person name="Xiang L."/>
            <person name="Gontang E."/>
            <person name="Richardson P."/>
        </authorList>
    </citation>
    <scope>NUCLEOTIDE SEQUENCE [LARGE SCALE GENOMIC DNA]</scope>
    <source>
        <strain evidence="1">CNS-205</strain>
    </source>
</reference>
<dbReference type="SUPFAM" id="SSF140453">
    <property type="entry name" value="EsxAB dimer-like"/>
    <property type="match status" value="1"/>
</dbReference>
<evidence type="ECO:0008006" key="2">
    <source>
        <dbReference type="Google" id="ProtNLM"/>
    </source>
</evidence>
<dbReference type="InterPro" id="IPR036689">
    <property type="entry name" value="ESAT-6-like_sf"/>
</dbReference>
<dbReference type="EMBL" id="CP000850">
    <property type="protein sequence ID" value="ABW00623.1"/>
    <property type="molecule type" value="Genomic_DNA"/>
</dbReference>